<reference evidence="1 2" key="1">
    <citation type="journal article" date="2019" name="Sci. Rep.">
        <title>Orb-weaving spider Araneus ventricosus genome elucidates the spidroin gene catalogue.</title>
        <authorList>
            <person name="Kono N."/>
            <person name="Nakamura H."/>
            <person name="Ohtoshi R."/>
            <person name="Moran D.A.P."/>
            <person name="Shinohara A."/>
            <person name="Yoshida Y."/>
            <person name="Fujiwara M."/>
            <person name="Mori M."/>
            <person name="Tomita M."/>
            <person name="Arakawa K."/>
        </authorList>
    </citation>
    <scope>NUCLEOTIDE SEQUENCE [LARGE SCALE GENOMIC DNA]</scope>
</reference>
<dbReference type="Proteomes" id="UP000499080">
    <property type="component" value="Unassembled WGS sequence"/>
</dbReference>
<comment type="caution">
    <text evidence="1">The sequence shown here is derived from an EMBL/GenBank/DDBJ whole genome shotgun (WGS) entry which is preliminary data.</text>
</comment>
<sequence>MRLQRVTQLGVVGPRPVGFLLLRLSETTLLLNTSGDIGRYDYEDHDHCSRNPGNIRHLPEFQPVVSPCAVVSHAITSTGTTLNNYCNNFLFLCITSCDVCISNSLPYYEVRLKIALVVFQNGTLI</sequence>
<organism evidence="1 2">
    <name type="scientific">Araneus ventricosus</name>
    <name type="common">Orbweaver spider</name>
    <name type="synonym">Epeira ventricosa</name>
    <dbReference type="NCBI Taxonomy" id="182803"/>
    <lineage>
        <taxon>Eukaryota</taxon>
        <taxon>Metazoa</taxon>
        <taxon>Ecdysozoa</taxon>
        <taxon>Arthropoda</taxon>
        <taxon>Chelicerata</taxon>
        <taxon>Arachnida</taxon>
        <taxon>Araneae</taxon>
        <taxon>Araneomorphae</taxon>
        <taxon>Entelegynae</taxon>
        <taxon>Araneoidea</taxon>
        <taxon>Araneidae</taxon>
        <taxon>Araneus</taxon>
    </lineage>
</organism>
<protein>
    <submittedName>
        <fullName evidence="1">Uncharacterized protein</fullName>
    </submittedName>
</protein>
<name>A0A4Y2BRP8_ARAVE</name>
<evidence type="ECO:0000313" key="1">
    <source>
        <dbReference type="EMBL" id="GBL94115.1"/>
    </source>
</evidence>
<keyword evidence="2" id="KW-1185">Reference proteome</keyword>
<proteinExistence type="predicted"/>
<dbReference type="AlphaFoldDB" id="A0A4Y2BRP8"/>
<evidence type="ECO:0000313" key="2">
    <source>
        <dbReference type="Proteomes" id="UP000499080"/>
    </source>
</evidence>
<accession>A0A4Y2BRP8</accession>
<gene>
    <name evidence="1" type="ORF">AVEN_185067_1</name>
</gene>
<dbReference type="EMBL" id="BGPR01000099">
    <property type="protein sequence ID" value="GBL94115.1"/>
    <property type="molecule type" value="Genomic_DNA"/>
</dbReference>